<feature type="non-terminal residue" evidence="3">
    <location>
        <position position="1"/>
    </location>
</feature>
<evidence type="ECO:0000256" key="1">
    <source>
        <dbReference type="ARBA" id="ARBA00006010"/>
    </source>
</evidence>
<keyword evidence="2" id="KW-0732">Signal</keyword>
<dbReference type="PANTHER" id="PTHR33227">
    <property type="entry name" value="STIGMA-SPECIFIC STIG1-LIKE PROTEIN 3"/>
    <property type="match status" value="1"/>
</dbReference>
<dbReference type="STRING" id="157652.A0A371EIE6"/>
<dbReference type="InterPro" id="IPR006969">
    <property type="entry name" value="Stig-like"/>
</dbReference>
<organism evidence="3 4">
    <name type="scientific">Mucuna pruriens</name>
    <name type="common">Velvet bean</name>
    <name type="synonym">Dolichos pruriens</name>
    <dbReference type="NCBI Taxonomy" id="157652"/>
    <lineage>
        <taxon>Eukaryota</taxon>
        <taxon>Viridiplantae</taxon>
        <taxon>Streptophyta</taxon>
        <taxon>Embryophyta</taxon>
        <taxon>Tracheophyta</taxon>
        <taxon>Spermatophyta</taxon>
        <taxon>Magnoliopsida</taxon>
        <taxon>eudicotyledons</taxon>
        <taxon>Gunneridae</taxon>
        <taxon>Pentapetalae</taxon>
        <taxon>rosids</taxon>
        <taxon>fabids</taxon>
        <taxon>Fabales</taxon>
        <taxon>Fabaceae</taxon>
        <taxon>Papilionoideae</taxon>
        <taxon>50 kb inversion clade</taxon>
        <taxon>NPAAA clade</taxon>
        <taxon>indigoferoid/millettioid clade</taxon>
        <taxon>Phaseoleae</taxon>
        <taxon>Mucuna</taxon>
    </lineage>
</organism>
<evidence type="ECO:0000256" key="2">
    <source>
        <dbReference type="ARBA" id="ARBA00022729"/>
    </source>
</evidence>
<comment type="similarity">
    <text evidence="1">Belongs to the STIG1 family.</text>
</comment>
<sequence>MKKKSYRFAEHHLQNTIFLPLLSSSLVVTDLTTVSRLLLPSSMLGHHEDRVVLIQAPQIQNVKSLVALGLLPNLNEHYRNAPLQPPKKIRVALTCNNNPKICLIKGSAGPDCCSNKCINLSTDRLNCGRCGKKCSFGKICCEGKCVNPRTNEKHCGKCGNECNARGSCVYGMCSYA</sequence>
<proteinExistence type="inferred from homology"/>
<dbReference type="EMBL" id="QJKJ01013742">
    <property type="protein sequence ID" value="RDX65776.1"/>
    <property type="molecule type" value="Genomic_DNA"/>
</dbReference>
<accession>A0A371EIE6</accession>
<reference evidence="3" key="1">
    <citation type="submission" date="2018-05" db="EMBL/GenBank/DDBJ databases">
        <title>Draft genome of Mucuna pruriens seed.</title>
        <authorList>
            <person name="Nnadi N.E."/>
            <person name="Vos R."/>
            <person name="Hasami M.H."/>
            <person name="Devisetty U.K."/>
            <person name="Aguiy J.C."/>
        </authorList>
    </citation>
    <scope>NUCLEOTIDE SEQUENCE [LARGE SCALE GENOMIC DNA]</scope>
    <source>
        <strain evidence="3">JCA_2017</strain>
    </source>
</reference>
<dbReference type="PANTHER" id="PTHR33227:SF60">
    <property type="entry name" value="STIG1-LIKE PROTEIN"/>
    <property type="match status" value="1"/>
</dbReference>
<evidence type="ECO:0000313" key="4">
    <source>
        <dbReference type="Proteomes" id="UP000257109"/>
    </source>
</evidence>
<dbReference type="OrthoDB" id="5421723at2759"/>
<protein>
    <submittedName>
        <fullName evidence="3">Stigma-specific STIG1-like protein 3</fullName>
    </submittedName>
</protein>
<name>A0A371EIE6_MUCPR</name>
<gene>
    <name evidence="3" type="ORF">CR513_55538</name>
</gene>
<evidence type="ECO:0000313" key="3">
    <source>
        <dbReference type="EMBL" id="RDX65776.1"/>
    </source>
</evidence>
<dbReference type="Proteomes" id="UP000257109">
    <property type="component" value="Unassembled WGS sequence"/>
</dbReference>
<dbReference type="AlphaFoldDB" id="A0A371EIE6"/>
<comment type="caution">
    <text evidence="3">The sequence shown here is derived from an EMBL/GenBank/DDBJ whole genome shotgun (WGS) entry which is preliminary data.</text>
</comment>
<keyword evidence="4" id="KW-1185">Reference proteome</keyword>
<dbReference type="Pfam" id="PF04885">
    <property type="entry name" value="Stig1"/>
    <property type="match status" value="1"/>
</dbReference>